<gene>
    <name evidence="1" type="ORF">C2L64_46240</name>
</gene>
<dbReference type="Proteomes" id="UP000236649">
    <property type="component" value="Chromosome 4"/>
</dbReference>
<dbReference type="EMBL" id="CP026108">
    <property type="protein sequence ID" value="AUT75732.1"/>
    <property type="molecule type" value="Genomic_DNA"/>
</dbReference>
<protein>
    <submittedName>
        <fullName evidence="1">Uncharacterized protein</fullName>
    </submittedName>
</protein>
<dbReference type="KEGG" id="phs:C2L64_46240"/>
<proteinExistence type="predicted"/>
<evidence type="ECO:0000313" key="1">
    <source>
        <dbReference type="EMBL" id="AUT75732.1"/>
    </source>
</evidence>
<dbReference type="AlphaFoldDB" id="A0AAN1JKL6"/>
<sequence length="121" mass="13381">MEKSMTQPLLGILPSLDSLFDGFQFQIDTPENHVLLTGLPGTVRTGSFLFARPRADVREAVAARCTNGVIGGFRAIRSAQWMKQGLLPVYAYDPPHIASFFAALVPYAEHERFECKGRIGQ</sequence>
<name>A0AAN1JKL6_9BURK</name>
<accession>A0AAN1JKL6</accession>
<organism evidence="1 2">
    <name type="scientific">Paraburkholderia hospita</name>
    <dbReference type="NCBI Taxonomy" id="169430"/>
    <lineage>
        <taxon>Bacteria</taxon>
        <taxon>Pseudomonadati</taxon>
        <taxon>Pseudomonadota</taxon>
        <taxon>Betaproteobacteria</taxon>
        <taxon>Burkholderiales</taxon>
        <taxon>Burkholderiaceae</taxon>
        <taxon>Paraburkholderia</taxon>
    </lineage>
</organism>
<evidence type="ECO:0000313" key="2">
    <source>
        <dbReference type="Proteomes" id="UP000236649"/>
    </source>
</evidence>
<reference evidence="1 2" key="1">
    <citation type="submission" date="2018-01" db="EMBL/GenBank/DDBJ databases">
        <title>Species boundaries and ecological features among Paraburkholderia terrae DSMZ17804T, P. hospita DSMZ17164T and P. caribensis DSMZ13236T.</title>
        <authorList>
            <person name="Pratama A.A."/>
        </authorList>
    </citation>
    <scope>NUCLEOTIDE SEQUENCE [LARGE SCALE GENOMIC DNA]</scope>
    <source>
        <strain evidence="1 2">DSM 17164</strain>
    </source>
</reference>